<dbReference type="AlphaFoldDB" id="A0A9P9J3T6"/>
<sequence length="529" mass="58877">MFVYSGKLKWLSYGVDETFVIVLPNGPVRVGDAAYFFTQWTVDSKGVKKPNWFQNLVVDKVTKTATGDDTFSFKSHYYTFEATSKDVYGKLDLKMSKPGVESLMTLERIWQSEGAESTSPGRIWTGKIDWLSFASNEMAIFIAPDGLGEGKPILSLWQWTEDSAGNKKSPSFRQAVQKVEPGAPAGQVKFSYHSYYDIACTWDEKTEKLAVKMSENSRTEDIGEMTIAAIIDRHSHNFDPSEATPSKAEFEVRLPQPQDNLPRILTPMPFPKGLFDTLVHAAAFVDQAGYLAKHAQERFIALDADLHARDSQLKAAKTENGLANETVKKLQGNLAVEKDNVKAAQEQLAKARDEALKEKKALQKTIDDKVDLLKKGLNHDVQDHKLIESIRSELRAEQAKLAELQKKLDAADAKVTSLTSQLAAEKTASAGLRADKIRLNSELSVSKTYGKKQNTEKEKAQALNAELKSKLEKLQTSLDVAKKENTDQEDIIKKLREELVTVKGERDAAVNKRDTLQGTLDGIRKLAGL</sequence>
<gene>
    <name evidence="2" type="ORF">EDB81DRAFT_844013</name>
</gene>
<reference evidence="2" key="1">
    <citation type="journal article" date="2021" name="Nat. Commun.">
        <title>Genetic determinants of endophytism in the Arabidopsis root mycobiome.</title>
        <authorList>
            <person name="Mesny F."/>
            <person name="Miyauchi S."/>
            <person name="Thiergart T."/>
            <person name="Pickel B."/>
            <person name="Atanasova L."/>
            <person name="Karlsson M."/>
            <person name="Huettel B."/>
            <person name="Barry K.W."/>
            <person name="Haridas S."/>
            <person name="Chen C."/>
            <person name="Bauer D."/>
            <person name="Andreopoulos W."/>
            <person name="Pangilinan J."/>
            <person name="LaButti K."/>
            <person name="Riley R."/>
            <person name="Lipzen A."/>
            <person name="Clum A."/>
            <person name="Drula E."/>
            <person name="Henrissat B."/>
            <person name="Kohler A."/>
            <person name="Grigoriev I.V."/>
            <person name="Martin F.M."/>
            <person name="Hacquard S."/>
        </authorList>
    </citation>
    <scope>NUCLEOTIDE SEQUENCE</scope>
    <source>
        <strain evidence="2">MPI-CAGE-AT-0147</strain>
    </source>
</reference>
<organism evidence="2 3">
    <name type="scientific">Dactylonectria macrodidyma</name>
    <dbReference type="NCBI Taxonomy" id="307937"/>
    <lineage>
        <taxon>Eukaryota</taxon>
        <taxon>Fungi</taxon>
        <taxon>Dikarya</taxon>
        <taxon>Ascomycota</taxon>
        <taxon>Pezizomycotina</taxon>
        <taxon>Sordariomycetes</taxon>
        <taxon>Hypocreomycetidae</taxon>
        <taxon>Hypocreales</taxon>
        <taxon>Nectriaceae</taxon>
        <taxon>Dactylonectria</taxon>
    </lineage>
</organism>
<dbReference type="Proteomes" id="UP000738349">
    <property type="component" value="Unassembled WGS sequence"/>
</dbReference>
<dbReference type="OrthoDB" id="4332097at2759"/>
<evidence type="ECO:0000313" key="3">
    <source>
        <dbReference type="Proteomes" id="UP000738349"/>
    </source>
</evidence>
<accession>A0A9P9J3T6</accession>
<feature type="coiled-coil region" evidence="1">
    <location>
        <begin position="313"/>
        <end position="421"/>
    </location>
</feature>
<feature type="coiled-coil region" evidence="1">
    <location>
        <begin position="453"/>
        <end position="512"/>
    </location>
</feature>
<name>A0A9P9J3T6_9HYPO</name>
<proteinExistence type="predicted"/>
<protein>
    <submittedName>
        <fullName evidence="2">Uncharacterized protein</fullName>
    </submittedName>
</protein>
<evidence type="ECO:0000256" key="1">
    <source>
        <dbReference type="SAM" id="Coils"/>
    </source>
</evidence>
<evidence type="ECO:0000313" key="2">
    <source>
        <dbReference type="EMBL" id="KAH7141020.1"/>
    </source>
</evidence>
<keyword evidence="1" id="KW-0175">Coiled coil</keyword>
<keyword evidence="3" id="KW-1185">Reference proteome</keyword>
<dbReference type="EMBL" id="JAGMUV010000011">
    <property type="protein sequence ID" value="KAH7141020.1"/>
    <property type="molecule type" value="Genomic_DNA"/>
</dbReference>
<comment type="caution">
    <text evidence="2">The sequence shown here is derived from an EMBL/GenBank/DDBJ whole genome shotgun (WGS) entry which is preliminary data.</text>
</comment>